<proteinExistence type="predicted"/>
<reference evidence="1 2" key="1">
    <citation type="journal article" date="2000" name="Nature">
        <title>The genome sequence of the plant pathogen Xylella fastidiosa.</title>
        <authorList>
            <person name="Simpson A.J."/>
            <person name="Reinach F.C."/>
            <person name="Arruda P."/>
            <person name="Abreu F.A."/>
            <person name="Acencio M."/>
            <person name="Alvarenga R."/>
            <person name="Alves L.M."/>
            <person name="Araya J.E."/>
            <person name="Baia G.S."/>
            <person name="Baptista C.S."/>
            <person name="Barros M.H."/>
            <person name="Bonaccorsi E.D."/>
            <person name="Bordin S."/>
            <person name="Bove J.M."/>
            <person name="Briones M.R."/>
            <person name="Bueno M.R."/>
            <person name="Camargo A.A."/>
            <person name="Camargo L.E."/>
            <person name="Carraro D.M."/>
            <person name="Carrer H."/>
            <person name="Colauto N.B."/>
            <person name="Colombo C."/>
            <person name="Costa F.F."/>
            <person name="Costa M.C."/>
            <person name="Costa-Neto C.M."/>
            <person name="Coutinho L.L."/>
            <person name="Cristofani M."/>
            <person name="Dias-Neto E."/>
            <person name="Docena C."/>
            <person name="El-Dorry H."/>
            <person name="Facincani A.P."/>
            <person name="Ferreira A.J."/>
            <person name="Ferreira V.C."/>
            <person name="Ferro J.A."/>
            <person name="Fraga J.S."/>
            <person name="Franca S.C."/>
            <person name="Franco M.C."/>
            <person name="Frohme M."/>
            <person name="Furlan L.R."/>
            <person name="Garnier M."/>
            <person name="Goldman G.H."/>
            <person name="Goldman M.H."/>
            <person name="Gomes S.L."/>
            <person name="Gruber A."/>
            <person name="Ho P.L."/>
            <person name="Hoheisel J.D."/>
            <person name="Junqueira M.L."/>
            <person name="Kemper E.L."/>
            <person name="Kitajima J.P."/>
            <person name="Krieger J.E."/>
            <person name="Kuramae E.E."/>
            <person name="Laigret F."/>
            <person name="Lambais M.R."/>
            <person name="Leite L.C."/>
            <person name="Lemos E.G."/>
            <person name="Lemos M.V."/>
            <person name="Lopes S.A."/>
            <person name="Lopes C.R."/>
            <person name="Machado J.A."/>
            <person name="Machado M.A."/>
            <person name="Madeira A.M."/>
            <person name="Madeira H.M."/>
            <person name="Marino C.L."/>
            <person name="Marques M.V."/>
            <person name="Martins E.A."/>
            <person name="Martins E.M."/>
            <person name="Matsukuma A.Y."/>
            <person name="Menck C.F."/>
            <person name="Miracca E.C."/>
            <person name="Miyaki C.Y."/>
            <person name="Monteriro-Vitorello C.B."/>
            <person name="Moon D.H."/>
            <person name="Nagai M.A."/>
            <person name="Nascimento A.L."/>
            <person name="Netto L.E."/>
            <person name="Nhani A.Jr."/>
            <person name="Nobrega F.G."/>
            <person name="Nunes L.R."/>
            <person name="Oliveira M.A."/>
            <person name="de Oliveira M.C."/>
            <person name="de Oliveira R.C."/>
            <person name="Palmieri D.A."/>
            <person name="Paris A."/>
            <person name="Peixoto B.R."/>
            <person name="Pereira G.A."/>
            <person name="Pereira H.A.Jr."/>
            <person name="Pesquero J.B."/>
            <person name="Quaggio R.B."/>
            <person name="Roberto P.G."/>
            <person name="Rodrigues V."/>
            <person name="de M Rosa A.J."/>
            <person name="de Rosa V.E.Jr."/>
            <person name="de Sa R.G."/>
            <person name="Santelli R.V."/>
            <person name="Sawasaki H.E."/>
            <person name="da Silva A.C."/>
            <person name="da Silva A.M."/>
            <person name="da Silva F.R."/>
            <person name="da Silva W.A.Jr."/>
            <person name="da Silveira J.F."/>
            <person name="Silvestri M.L."/>
            <person name="Siqueira W.J."/>
            <person name="de Souza A.A."/>
            <person name="de Souza A.P."/>
            <person name="Terenzi M.F."/>
            <person name="Truffi D."/>
            <person name="Tsai S.M."/>
            <person name="Tsuhako M.H."/>
            <person name="Vallada H."/>
            <person name="Van Sluys M.A."/>
            <person name="Verjovski-Almeida S."/>
            <person name="Vettore A.L."/>
            <person name="Zago M.A."/>
            <person name="Zatz M."/>
            <person name="Meidanis J."/>
            <person name="Setubal J.C."/>
        </authorList>
    </citation>
    <scope>NUCLEOTIDE SEQUENCE [LARGE SCALE GENOMIC DNA]</scope>
    <source>
        <strain evidence="1 2">9a5c</strain>
    </source>
</reference>
<dbReference type="EMBL" id="AE003849">
    <property type="protein sequence ID" value="AAF83800.1"/>
    <property type="molecule type" value="Genomic_DNA"/>
</dbReference>
<dbReference type="KEGG" id="xfa:XF_0990"/>
<dbReference type="AlphaFoldDB" id="Q9PEN8"/>
<dbReference type="HOGENOM" id="CLU_2921803_0_0_6"/>
<protein>
    <submittedName>
        <fullName evidence="1">Uncharacterized protein</fullName>
    </submittedName>
</protein>
<gene>
    <name evidence="1" type="ordered locus">XF_0990</name>
</gene>
<evidence type="ECO:0000313" key="2">
    <source>
        <dbReference type="Proteomes" id="UP000000812"/>
    </source>
</evidence>
<name>Q9PEN8_XYLFA</name>
<sequence>MGRPVASSTLYLTTLYFVFDTRGRVSPVTATATFPAEREALGLVEESNLAGVFAEDFEISA</sequence>
<dbReference type="Proteomes" id="UP000000812">
    <property type="component" value="Chromosome"/>
</dbReference>
<dbReference type="PIR" id="F82736">
    <property type="entry name" value="F82736"/>
</dbReference>
<evidence type="ECO:0000313" key="1">
    <source>
        <dbReference type="EMBL" id="AAF83800.1"/>
    </source>
</evidence>
<accession>Q9PEN8</accession>
<organism evidence="1 2">
    <name type="scientific">Xylella fastidiosa (strain 9a5c)</name>
    <dbReference type="NCBI Taxonomy" id="160492"/>
    <lineage>
        <taxon>Bacteria</taxon>
        <taxon>Pseudomonadati</taxon>
        <taxon>Pseudomonadota</taxon>
        <taxon>Gammaproteobacteria</taxon>
        <taxon>Lysobacterales</taxon>
        <taxon>Lysobacteraceae</taxon>
        <taxon>Xylella</taxon>
    </lineage>
</organism>